<organism evidence="2 3">
    <name type="scientific">Caenorhabditis nigoni</name>
    <dbReference type="NCBI Taxonomy" id="1611254"/>
    <lineage>
        <taxon>Eukaryota</taxon>
        <taxon>Metazoa</taxon>
        <taxon>Ecdysozoa</taxon>
        <taxon>Nematoda</taxon>
        <taxon>Chromadorea</taxon>
        <taxon>Rhabditida</taxon>
        <taxon>Rhabditina</taxon>
        <taxon>Rhabditomorpha</taxon>
        <taxon>Rhabditoidea</taxon>
        <taxon>Rhabditidae</taxon>
        <taxon>Peloderinae</taxon>
        <taxon>Caenorhabditis</taxon>
    </lineage>
</organism>
<sequence length="96" mass="10621">MVSKLTKAMGALSQNDEDDVRRTPAASTIVPPTTRSSSQHQERRKSARLNKRQDPTDVDDEISIDPHDSGTESDEEEIASITSSMSSTFYDLMGFD</sequence>
<evidence type="ECO:0000256" key="1">
    <source>
        <dbReference type="SAM" id="MobiDB-lite"/>
    </source>
</evidence>
<keyword evidence="3" id="KW-1185">Reference proteome</keyword>
<name>A0A2G5TPD5_9PELO</name>
<comment type="caution">
    <text evidence="2">The sequence shown here is derived from an EMBL/GenBank/DDBJ whole genome shotgun (WGS) entry which is preliminary data.</text>
</comment>
<dbReference type="Proteomes" id="UP000230233">
    <property type="component" value="Chromosome V"/>
</dbReference>
<feature type="compositionally biased region" description="Polar residues" evidence="1">
    <location>
        <begin position="30"/>
        <end position="39"/>
    </location>
</feature>
<evidence type="ECO:0000313" key="3">
    <source>
        <dbReference type="Proteomes" id="UP000230233"/>
    </source>
</evidence>
<feature type="region of interest" description="Disordered" evidence="1">
    <location>
        <begin position="1"/>
        <end position="87"/>
    </location>
</feature>
<accession>A0A2G5TPD5</accession>
<gene>
    <name evidence="2" type="primary">Cnig_chr_V.g20805</name>
    <name evidence="2" type="ORF">B9Z55_020805</name>
</gene>
<proteinExistence type="predicted"/>
<evidence type="ECO:0000313" key="2">
    <source>
        <dbReference type="EMBL" id="PIC29103.1"/>
    </source>
</evidence>
<dbReference type="AlphaFoldDB" id="A0A2G5TPD5"/>
<protein>
    <submittedName>
        <fullName evidence="2">Uncharacterized protein</fullName>
    </submittedName>
</protein>
<dbReference type="STRING" id="1611254.A0A2G5TPD5"/>
<reference evidence="3" key="1">
    <citation type="submission" date="2017-10" db="EMBL/GenBank/DDBJ databases">
        <title>Rapid genome shrinkage in a self-fertile nematode reveals novel sperm competition proteins.</title>
        <authorList>
            <person name="Yin D."/>
            <person name="Schwarz E.M."/>
            <person name="Thomas C.G."/>
            <person name="Felde R.L."/>
            <person name="Korf I.F."/>
            <person name="Cutter A.D."/>
            <person name="Schartner C.M."/>
            <person name="Ralston E.J."/>
            <person name="Meyer B.J."/>
            <person name="Haag E.S."/>
        </authorList>
    </citation>
    <scope>NUCLEOTIDE SEQUENCE [LARGE SCALE GENOMIC DNA]</scope>
    <source>
        <strain evidence="3">JU1422</strain>
    </source>
</reference>
<dbReference type="EMBL" id="PDUG01000005">
    <property type="protein sequence ID" value="PIC29103.1"/>
    <property type="molecule type" value="Genomic_DNA"/>
</dbReference>